<name>A0A834Y8U7_TETSI</name>
<dbReference type="GO" id="GO:0048367">
    <property type="term" value="P:shoot system development"/>
    <property type="evidence" value="ECO:0007669"/>
    <property type="project" value="InterPro"/>
</dbReference>
<dbReference type="InterPro" id="IPR004320">
    <property type="entry name" value="BPS1_pln"/>
</dbReference>
<proteinExistence type="predicted"/>
<gene>
    <name evidence="1" type="ORF">HHK36_031107</name>
</gene>
<dbReference type="PANTHER" id="PTHR33070:SF115">
    <property type="entry name" value="T23E18.15"/>
    <property type="match status" value="1"/>
</dbReference>
<dbReference type="GO" id="GO:0048364">
    <property type="term" value="P:root development"/>
    <property type="evidence" value="ECO:0007669"/>
    <property type="project" value="InterPro"/>
</dbReference>
<dbReference type="AlphaFoldDB" id="A0A834Y8U7"/>
<dbReference type="OMA" id="MQENIAG"/>
<dbReference type="PANTHER" id="PTHR33070">
    <property type="entry name" value="OS06G0725500 PROTEIN"/>
    <property type="match status" value="1"/>
</dbReference>
<evidence type="ECO:0000313" key="2">
    <source>
        <dbReference type="Proteomes" id="UP000655225"/>
    </source>
</evidence>
<dbReference type="Proteomes" id="UP000655225">
    <property type="component" value="Unassembled WGS sequence"/>
</dbReference>
<sequence>MEVILISRRPEGFGDPFAHTATTAANSGFSTTPTSHLPSRSHPLTASAEEQLDWLRDSEATSLPSPSSISHNLGVLNDLYECVDGVFQLDVLLQMKECVQDLESSLRRRKGGEFGIANKVGTYMISRKKVNKVICKCLGDLKRKEYTLSALVDKDHDLVAMGKKRISMTEKTDVVLHSLKSQKLCKVMDDALVQNVLQRLEALELSIHEIEQGLECVFKHLIQTRVSLLNILNHLLMSSTFPGNCLI</sequence>
<accession>A0A834Y8U7</accession>
<reference evidence="1 2" key="1">
    <citation type="submission" date="2020-04" db="EMBL/GenBank/DDBJ databases">
        <title>Plant Genome Project.</title>
        <authorList>
            <person name="Zhang R.-G."/>
        </authorList>
    </citation>
    <scope>NUCLEOTIDE SEQUENCE [LARGE SCALE GENOMIC DNA]</scope>
    <source>
        <strain evidence="1">YNK0</strain>
        <tissue evidence="1">Leaf</tissue>
    </source>
</reference>
<dbReference type="EMBL" id="JABCRI010000024">
    <property type="protein sequence ID" value="KAF8377723.1"/>
    <property type="molecule type" value="Genomic_DNA"/>
</dbReference>
<dbReference type="Pfam" id="PF03087">
    <property type="entry name" value="BPS1"/>
    <property type="match status" value="1"/>
</dbReference>
<comment type="caution">
    <text evidence="1">The sequence shown here is derived from an EMBL/GenBank/DDBJ whole genome shotgun (WGS) entry which is preliminary data.</text>
</comment>
<organism evidence="1 2">
    <name type="scientific">Tetracentron sinense</name>
    <name type="common">Spur-leaf</name>
    <dbReference type="NCBI Taxonomy" id="13715"/>
    <lineage>
        <taxon>Eukaryota</taxon>
        <taxon>Viridiplantae</taxon>
        <taxon>Streptophyta</taxon>
        <taxon>Embryophyta</taxon>
        <taxon>Tracheophyta</taxon>
        <taxon>Spermatophyta</taxon>
        <taxon>Magnoliopsida</taxon>
        <taxon>Trochodendrales</taxon>
        <taxon>Trochodendraceae</taxon>
        <taxon>Tetracentron</taxon>
    </lineage>
</organism>
<protein>
    <submittedName>
        <fullName evidence="1">Uncharacterized protein</fullName>
    </submittedName>
</protein>
<dbReference type="OrthoDB" id="1701699at2759"/>
<evidence type="ECO:0000313" key="1">
    <source>
        <dbReference type="EMBL" id="KAF8377723.1"/>
    </source>
</evidence>
<keyword evidence="2" id="KW-1185">Reference proteome</keyword>